<feature type="compositionally biased region" description="Basic residues" evidence="1">
    <location>
        <begin position="73"/>
        <end position="83"/>
    </location>
</feature>
<evidence type="ECO:0000256" key="1">
    <source>
        <dbReference type="SAM" id="MobiDB-lite"/>
    </source>
</evidence>
<name>A0ABN9SP59_9DINO</name>
<accession>A0ABN9SP59</accession>
<sequence>MPGAKDARTANALEASRGAVLAVHAAAGLATAGGLRSAARLLRAAEGLLRTAVAELGTPPASPAVDHGGPPKVPRRRRPRGRGGLKEADEQYEKMDVVEEKSQEEEVAIVAEMDGGAAAGAAAAQGAVDVAMELPPDDWADALPIVHGRPRRAGGSGSGKGRDNGEVSGGAGKDKSDARVQLAQRAADLSSRLGHRIANHAPLSDAELHSLVGLLERELAARGGGLAEGGRGPPPRGWRRS</sequence>
<organism evidence="2 3">
    <name type="scientific">Prorocentrum cordatum</name>
    <dbReference type="NCBI Taxonomy" id="2364126"/>
    <lineage>
        <taxon>Eukaryota</taxon>
        <taxon>Sar</taxon>
        <taxon>Alveolata</taxon>
        <taxon>Dinophyceae</taxon>
        <taxon>Prorocentrales</taxon>
        <taxon>Prorocentraceae</taxon>
        <taxon>Prorocentrum</taxon>
    </lineage>
</organism>
<comment type="caution">
    <text evidence="2">The sequence shown here is derived from an EMBL/GenBank/DDBJ whole genome shotgun (WGS) entry which is preliminary data.</text>
</comment>
<feature type="compositionally biased region" description="Basic and acidic residues" evidence="1">
    <location>
        <begin position="84"/>
        <end position="100"/>
    </location>
</feature>
<dbReference type="Proteomes" id="UP001189429">
    <property type="component" value="Unassembled WGS sequence"/>
</dbReference>
<feature type="region of interest" description="Disordered" evidence="1">
    <location>
        <begin position="222"/>
        <end position="241"/>
    </location>
</feature>
<feature type="region of interest" description="Disordered" evidence="1">
    <location>
        <begin position="141"/>
        <end position="183"/>
    </location>
</feature>
<reference evidence="2" key="1">
    <citation type="submission" date="2023-10" db="EMBL/GenBank/DDBJ databases">
        <authorList>
            <person name="Chen Y."/>
            <person name="Shah S."/>
            <person name="Dougan E. K."/>
            <person name="Thang M."/>
            <person name="Chan C."/>
        </authorList>
    </citation>
    <scope>NUCLEOTIDE SEQUENCE [LARGE SCALE GENOMIC DNA]</scope>
</reference>
<gene>
    <name evidence="2" type="ORF">PCOR1329_LOCUS31257</name>
</gene>
<feature type="compositionally biased region" description="Gly residues" evidence="1">
    <location>
        <begin position="222"/>
        <end position="231"/>
    </location>
</feature>
<evidence type="ECO:0000313" key="2">
    <source>
        <dbReference type="EMBL" id="CAK0833617.1"/>
    </source>
</evidence>
<evidence type="ECO:0000313" key="3">
    <source>
        <dbReference type="Proteomes" id="UP001189429"/>
    </source>
</evidence>
<feature type="region of interest" description="Disordered" evidence="1">
    <location>
        <begin position="56"/>
        <end position="100"/>
    </location>
</feature>
<dbReference type="EMBL" id="CAUYUJ010012255">
    <property type="protein sequence ID" value="CAK0833617.1"/>
    <property type="molecule type" value="Genomic_DNA"/>
</dbReference>
<proteinExistence type="predicted"/>
<keyword evidence="3" id="KW-1185">Reference proteome</keyword>
<feature type="compositionally biased region" description="Pro residues" evidence="1">
    <location>
        <begin position="232"/>
        <end position="241"/>
    </location>
</feature>
<protein>
    <submittedName>
        <fullName evidence="2">Uncharacterized protein</fullName>
    </submittedName>
</protein>